<protein>
    <submittedName>
        <fullName evidence="1">Uncharacterized protein</fullName>
    </submittedName>
</protein>
<dbReference type="AlphaFoldDB" id="G7H324"/>
<gene>
    <name evidence="1" type="ORF">GOARA_055_00090</name>
</gene>
<name>G7H324_9ACTN</name>
<reference evidence="1 2" key="1">
    <citation type="submission" date="2011-11" db="EMBL/GenBank/DDBJ databases">
        <title>Whole genome shotgun sequence of Gordonia araii NBRC 100433.</title>
        <authorList>
            <person name="Yoshida Y."/>
            <person name="Hosoyama A."/>
            <person name="Tsuchikane K."/>
            <person name="Katsumata H."/>
            <person name="Yamazaki S."/>
            <person name="Fujita N."/>
        </authorList>
    </citation>
    <scope>NUCLEOTIDE SEQUENCE [LARGE SCALE GENOMIC DNA]</scope>
    <source>
        <strain evidence="1 2">NBRC 100433</strain>
    </source>
</reference>
<evidence type="ECO:0000313" key="2">
    <source>
        <dbReference type="Proteomes" id="UP000035088"/>
    </source>
</evidence>
<dbReference type="Proteomes" id="UP000035088">
    <property type="component" value="Unassembled WGS sequence"/>
</dbReference>
<proteinExistence type="predicted"/>
<sequence length="77" mass="7965">MHGLAALLFPLVLMLFALGIEKLEERAMRGSGAVAPEQVDTLLIGKAPAKSEPAEVADVAVLPATGHSTMNGARRAS</sequence>
<dbReference type="RefSeq" id="WP_007322324.1">
    <property type="nucleotide sequence ID" value="NZ_JABELY010000025.1"/>
</dbReference>
<dbReference type="EMBL" id="BAEE01000055">
    <property type="protein sequence ID" value="GAB10249.1"/>
    <property type="molecule type" value="Genomic_DNA"/>
</dbReference>
<comment type="caution">
    <text evidence="1">The sequence shown here is derived from an EMBL/GenBank/DDBJ whole genome shotgun (WGS) entry which is preliminary data.</text>
</comment>
<dbReference type="STRING" id="1073574.GOARA_055_00090"/>
<organism evidence="1 2">
    <name type="scientific">Gordonia araii NBRC 100433</name>
    <dbReference type="NCBI Taxonomy" id="1073574"/>
    <lineage>
        <taxon>Bacteria</taxon>
        <taxon>Bacillati</taxon>
        <taxon>Actinomycetota</taxon>
        <taxon>Actinomycetes</taxon>
        <taxon>Mycobacteriales</taxon>
        <taxon>Gordoniaceae</taxon>
        <taxon>Gordonia</taxon>
    </lineage>
</organism>
<accession>G7H324</accession>
<evidence type="ECO:0000313" key="1">
    <source>
        <dbReference type="EMBL" id="GAB10249.1"/>
    </source>
</evidence>
<keyword evidence="2" id="KW-1185">Reference proteome</keyword>